<sequence length="144" mass="17023">MLLAIEPRNDLVTSENQLERLYLIQYLTELKESINTQPLNSISTEKLTTIKFFLESGKGHYEGNFINFPTLDTAEIYSLINESLTTEQIFNYSFKENTDYFLQILDNLHSIDENDRFLLMDFISNLINNLNMQDSQKTRNFFDW</sequence>
<gene>
    <name evidence="1" type="ORF">ACFO0S_06850</name>
</gene>
<evidence type="ECO:0000313" key="1">
    <source>
        <dbReference type="EMBL" id="MFC4354776.1"/>
    </source>
</evidence>
<keyword evidence="2" id="KW-1185">Reference proteome</keyword>
<accession>A0ABV8UVJ6</accession>
<dbReference type="EMBL" id="JBHSEF010000017">
    <property type="protein sequence ID" value="MFC4354776.1"/>
    <property type="molecule type" value="Genomic_DNA"/>
</dbReference>
<protein>
    <submittedName>
        <fullName evidence="1">Uncharacterized protein</fullName>
    </submittedName>
</protein>
<dbReference type="RefSeq" id="WP_378141057.1">
    <property type="nucleotide sequence ID" value="NZ_JBHSEF010000017.1"/>
</dbReference>
<name>A0ABV8UVJ6_9BACL</name>
<dbReference type="Proteomes" id="UP001595733">
    <property type="component" value="Unassembled WGS sequence"/>
</dbReference>
<comment type="caution">
    <text evidence="1">The sequence shown here is derived from an EMBL/GenBank/DDBJ whole genome shotgun (WGS) entry which is preliminary data.</text>
</comment>
<proteinExistence type="predicted"/>
<reference evidence="2" key="1">
    <citation type="journal article" date="2019" name="Int. J. Syst. Evol. Microbiol.">
        <title>The Global Catalogue of Microorganisms (GCM) 10K type strain sequencing project: providing services to taxonomists for standard genome sequencing and annotation.</title>
        <authorList>
            <consortium name="The Broad Institute Genomics Platform"/>
            <consortium name="The Broad Institute Genome Sequencing Center for Infectious Disease"/>
            <person name="Wu L."/>
            <person name="Ma J."/>
        </authorList>
    </citation>
    <scope>NUCLEOTIDE SEQUENCE [LARGE SCALE GENOMIC DNA]</scope>
    <source>
        <strain evidence="2">CCUG 50353</strain>
    </source>
</reference>
<organism evidence="1 2">
    <name type="scientific">Chryseomicrobium palamuruense</name>
    <dbReference type="NCBI Taxonomy" id="682973"/>
    <lineage>
        <taxon>Bacteria</taxon>
        <taxon>Bacillati</taxon>
        <taxon>Bacillota</taxon>
        <taxon>Bacilli</taxon>
        <taxon>Bacillales</taxon>
        <taxon>Caryophanaceae</taxon>
        <taxon>Chryseomicrobium</taxon>
    </lineage>
</organism>
<evidence type="ECO:0000313" key="2">
    <source>
        <dbReference type="Proteomes" id="UP001595733"/>
    </source>
</evidence>